<keyword evidence="2" id="KW-1185">Reference proteome</keyword>
<feature type="non-terminal residue" evidence="1">
    <location>
        <position position="279"/>
    </location>
</feature>
<dbReference type="OrthoDB" id="10260349at2759"/>
<dbReference type="EMBL" id="CAJVQA010065531">
    <property type="protein sequence ID" value="CAG8831138.1"/>
    <property type="molecule type" value="Genomic_DNA"/>
</dbReference>
<organism evidence="1 2">
    <name type="scientific">Cetraspora pellucida</name>
    <dbReference type="NCBI Taxonomy" id="1433469"/>
    <lineage>
        <taxon>Eukaryota</taxon>
        <taxon>Fungi</taxon>
        <taxon>Fungi incertae sedis</taxon>
        <taxon>Mucoromycota</taxon>
        <taxon>Glomeromycotina</taxon>
        <taxon>Glomeromycetes</taxon>
        <taxon>Diversisporales</taxon>
        <taxon>Gigasporaceae</taxon>
        <taxon>Cetraspora</taxon>
    </lineage>
</organism>
<sequence length="279" mass="32879">GAILIVARRIEIGSKCQIVINYKKFIRIIIYAIEMTSELEIIANNVSYKLKIKDSKNVGKLLTIHNHKSPEYKDIYTFDNIILKNESFFKILRYSLNIAIALFYEKPGITRSILSWTIRITRKSECEETKELYYYALTIFTKLNVIDKRKADNIQFFLNDEQQTELLYASLMNRNDKAEMHEDLNNDRKIRYESACELMKKIESELQICIHERRKYTESTFRELEKGIINWLIQQRHDAQKNLIVAVIESSLSVGKIVIQPEKLIKLTEDADMKEKIDQ</sequence>
<name>A0A9N9KJJ7_9GLOM</name>
<feature type="non-terminal residue" evidence="1">
    <location>
        <position position="1"/>
    </location>
</feature>
<accession>A0A9N9KJJ7</accession>
<dbReference type="AlphaFoldDB" id="A0A9N9KJJ7"/>
<protein>
    <submittedName>
        <fullName evidence="1">15886_t:CDS:1</fullName>
    </submittedName>
</protein>
<reference evidence="1" key="1">
    <citation type="submission" date="2021-06" db="EMBL/GenBank/DDBJ databases">
        <authorList>
            <person name="Kallberg Y."/>
            <person name="Tangrot J."/>
            <person name="Rosling A."/>
        </authorList>
    </citation>
    <scope>NUCLEOTIDE SEQUENCE</scope>
    <source>
        <strain evidence="1">FL966</strain>
    </source>
</reference>
<dbReference type="Proteomes" id="UP000789759">
    <property type="component" value="Unassembled WGS sequence"/>
</dbReference>
<evidence type="ECO:0000313" key="2">
    <source>
        <dbReference type="Proteomes" id="UP000789759"/>
    </source>
</evidence>
<evidence type="ECO:0000313" key="1">
    <source>
        <dbReference type="EMBL" id="CAG8831138.1"/>
    </source>
</evidence>
<proteinExistence type="predicted"/>
<comment type="caution">
    <text evidence="1">The sequence shown here is derived from an EMBL/GenBank/DDBJ whole genome shotgun (WGS) entry which is preliminary data.</text>
</comment>
<gene>
    <name evidence="1" type="ORF">CPELLU_LOCUS20695</name>
</gene>